<evidence type="ECO:0000313" key="4">
    <source>
        <dbReference type="Proteomes" id="UP000708148"/>
    </source>
</evidence>
<dbReference type="AlphaFoldDB" id="A0A8S1IWQ0"/>
<feature type="region of interest" description="Disordered" evidence="1">
    <location>
        <begin position="158"/>
        <end position="284"/>
    </location>
</feature>
<evidence type="ECO:0000313" key="3">
    <source>
        <dbReference type="EMBL" id="CAD7699209.1"/>
    </source>
</evidence>
<dbReference type="EMBL" id="CAJHUC010000972">
    <property type="protein sequence ID" value="CAD7699209.1"/>
    <property type="molecule type" value="Genomic_DNA"/>
</dbReference>
<accession>A0A8S1IWQ0</accession>
<dbReference type="Proteomes" id="UP000708148">
    <property type="component" value="Unassembled WGS sequence"/>
</dbReference>
<feature type="signal peptide" evidence="2">
    <location>
        <begin position="1"/>
        <end position="26"/>
    </location>
</feature>
<sequence>MAPRAGAARWLAVCALVASLGVHSEARHALGGADGAGGGRELLQFGFCPPEVGTEAFDFLLTRTTFSHPEVGGGKLDYCTSPGVGCGKPAADAFCVSRGFASAESFFKWRFAIRDCGTTVTIGSGESCSESSCEGFRIIVCRQGGGADTTEPALAASDAVAAAPGPSDLGPLAQGPAGELLNGTSPGLDELPAAGSPPRRPGSGTPASLQPPPKPRELPTAFALAPAPVPGPTETPTVGAVTTPSLPPPPKRPTAAEPPDEEPEEEEKPAKKGKGGKKGRKGKDTSEAFVLRLDETSCSEAGILGAFSAANSACLELSFKCTAGQDGGRRRSLKSVLESNMGLGAMDAQRPHQLRGLLQRRRVKACKDNFMESCLTTASQQTQKIMGTCQDLLLNGPMEPVPGCSSFTEVERIFNAGISTLCAESLDDVLP</sequence>
<evidence type="ECO:0000256" key="2">
    <source>
        <dbReference type="SAM" id="SignalP"/>
    </source>
</evidence>
<reference evidence="3" key="1">
    <citation type="submission" date="2020-12" db="EMBL/GenBank/DDBJ databases">
        <authorList>
            <person name="Iha C."/>
        </authorList>
    </citation>
    <scope>NUCLEOTIDE SEQUENCE</scope>
</reference>
<organism evidence="3 4">
    <name type="scientific">Ostreobium quekettii</name>
    <dbReference type="NCBI Taxonomy" id="121088"/>
    <lineage>
        <taxon>Eukaryota</taxon>
        <taxon>Viridiplantae</taxon>
        <taxon>Chlorophyta</taxon>
        <taxon>core chlorophytes</taxon>
        <taxon>Ulvophyceae</taxon>
        <taxon>TCBD clade</taxon>
        <taxon>Bryopsidales</taxon>
        <taxon>Ostreobineae</taxon>
        <taxon>Ostreobiaceae</taxon>
        <taxon>Ostreobium</taxon>
    </lineage>
</organism>
<feature type="chain" id="PRO_5035907142" evidence="2">
    <location>
        <begin position="27"/>
        <end position="431"/>
    </location>
</feature>
<evidence type="ECO:0000256" key="1">
    <source>
        <dbReference type="SAM" id="MobiDB-lite"/>
    </source>
</evidence>
<keyword evidence="2" id="KW-0732">Signal</keyword>
<keyword evidence="4" id="KW-1185">Reference proteome</keyword>
<protein>
    <submittedName>
        <fullName evidence="3">Uncharacterized protein</fullName>
    </submittedName>
</protein>
<gene>
    <name evidence="3" type="ORF">OSTQU699_LOCUS4568</name>
</gene>
<feature type="compositionally biased region" description="Acidic residues" evidence="1">
    <location>
        <begin position="258"/>
        <end position="267"/>
    </location>
</feature>
<feature type="compositionally biased region" description="Basic residues" evidence="1">
    <location>
        <begin position="271"/>
        <end position="281"/>
    </location>
</feature>
<feature type="compositionally biased region" description="Low complexity" evidence="1">
    <location>
        <begin position="234"/>
        <end position="244"/>
    </location>
</feature>
<name>A0A8S1IWQ0_9CHLO</name>
<comment type="caution">
    <text evidence="3">The sequence shown here is derived from an EMBL/GenBank/DDBJ whole genome shotgun (WGS) entry which is preliminary data.</text>
</comment>
<proteinExistence type="predicted"/>
<feature type="compositionally biased region" description="Low complexity" evidence="1">
    <location>
        <begin position="192"/>
        <end position="208"/>
    </location>
</feature>